<organism evidence="1 2">
    <name type="scientific">Candidatus Sungbacteria bacterium RIFCSPHIGHO2_01_FULL_47_32</name>
    <dbReference type="NCBI Taxonomy" id="1802264"/>
    <lineage>
        <taxon>Bacteria</taxon>
        <taxon>Candidatus Sungiibacteriota</taxon>
    </lineage>
</organism>
<evidence type="ECO:0000313" key="1">
    <source>
        <dbReference type="EMBL" id="OGZ94090.1"/>
    </source>
</evidence>
<accession>A0A1G2K6I1</accession>
<dbReference type="Proteomes" id="UP000177152">
    <property type="component" value="Unassembled WGS sequence"/>
</dbReference>
<protein>
    <submittedName>
        <fullName evidence="1">Uncharacterized protein</fullName>
    </submittedName>
</protein>
<name>A0A1G2K6I1_9BACT</name>
<proteinExistence type="predicted"/>
<dbReference type="EMBL" id="MHQC01000044">
    <property type="protein sequence ID" value="OGZ94090.1"/>
    <property type="molecule type" value="Genomic_DNA"/>
</dbReference>
<reference evidence="1 2" key="1">
    <citation type="journal article" date="2016" name="Nat. Commun.">
        <title>Thousands of microbial genomes shed light on interconnected biogeochemical processes in an aquifer system.</title>
        <authorList>
            <person name="Anantharaman K."/>
            <person name="Brown C.T."/>
            <person name="Hug L.A."/>
            <person name="Sharon I."/>
            <person name="Castelle C.J."/>
            <person name="Probst A.J."/>
            <person name="Thomas B.C."/>
            <person name="Singh A."/>
            <person name="Wilkins M.J."/>
            <person name="Karaoz U."/>
            <person name="Brodie E.L."/>
            <person name="Williams K.H."/>
            <person name="Hubbard S.S."/>
            <person name="Banfield J.F."/>
        </authorList>
    </citation>
    <scope>NUCLEOTIDE SEQUENCE [LARGE SCALE GENOMIC DNA]</scope>
</reference>
<dbReference type="AlphaFoldDB" id="A0A1G2K6I1"/>
<comment type="caution">
    <text evidence="1">The sequence shown here is derived from an EMBL/GenBank/DDBJ whole genome shotgun (WGS) entry which is preliminary data.</text>
</comment>
<sequence>MYIDINIPHTGISQLINYPIPYRILKKLALYLAKVLEIFFKILVQGRVIFFIFCLSNSISDIAETITHTAEN</sequence>
<evidence type="ECO:0000313" key="2">
    <source>
        <dbReference type="Proteomes" id="UP000177152"/>
    </source>
</evidence>
<gene>
    <name evidence="1" type="ORF">A2633_03960</name>
</gene>